<evidence type="ECO:0000256" key="1">
    <source>
        <dbReference type="ARBA" id="ARBA00022722"/>
    </source>
</evidence>
<reference evidence="12 15" key="1">
    <citation type="submission" date="2014-12" db="EMBL/GenBank/DDBJ databases">
        <title>Draft genome sequences of 10 type strains of Lactococcus.</title>
        <authorList>
            <person name="Sun Z."/>
            <person name="Zhong Z."/>
            <person name="Liu W."/>
            <person name="Zhang W."/>
            <person name="Zhang H."/>
        </authorList>
    </citation>
    <scope>NUCLEOTIDE SEQUENCE [LARGE SCALE GENOMIC DNA]</scope>
    <source>
        <strain evidence="12 15">DSM 22330</strain>
    </source>
</reference>
<dbReference type="GO" id="GO:0016817">
    <property type="term" value="F:hydrolase activity, acting on acid anhydrides"/>
    <property type="evidence" value="ECO:0007669"/>
    <property type="project" value="InterPro"/>
</dbReference>
<dbReference type="EMBL" id="JXJT01000010">
    <property type="protein sequence ID" value="PCS03268.1"/>
    <property type="molecule type" value="Genomic_DNA"/>
</dbReference>
<dbReference type="InterPro" id="IPR027417">
    <property type="entry name" value="P-loop_NTPase"/>
</dbReference>
<protein>
    <submittedName>
        <fullName evidence="13">ATP-dependent helicase/nuclease subunit B</fullName>
    </submittedName>
    <submittedName>
        <fullName evidence="12">ATP-dependent nuclease, subunit B</fullName>
    </submittedName>
</protein>
<keyword evidence="8" id="KW-0238">DNA-binding</keyword>
<proteinExistence type="predicted"/>
<evidence type="ECO:0000256" key="3">
    <source>
        <dbReference type="ARBA" id="ARBA00022763"/>
    </source>
</evidence>
<evidence type="ECO:0000313" key="15">
    <source>
        <dbReference type="Proteomes" id="UP000218979"/>
    </source>
</evidence>
<keyword evidence="9" id="KW-0234">DNA repair</keyword>
<accession>A0A1K2HGF2</accession>
<dbReference type="Proteomes" id="UP000185655">
    <property type="component" value="Unassembled WGS sequence"/>
</dbReference>
<evidence type="ECO:0000313" key="14">
    <source>
        <dbReference type="Proteomes" id="UP000185655"/>
    </source>
</evidence>
<sequence>MKVIHTDIYGHLTEFLVDEARDHIIAGKKIFYIVPSSLSFEKEKEILTRFNSGQDGALFDLTVTRLKQLPWYFDKNQDNDRKSLSTIGLAMLMRQTLNQIPDEQIPICRFMRDKHGFITQLVDLYQELTAANLMPEDLLLAADSNKNKELALIFEEFEYQLGHFSNDNKLQRFIDKLVNNELTLELQNYVLIIEGYSRFSAEEMTLIDTLSSRVSDIILGIYASKKAISATFIEGNVYQQSVELVQTLAQKYQLQVIYKSVNDIDNTFTRLSMLMEKASDFTLTESDKLLKHDGLEIWQVVNHKEEIEHVAKQIRQLLFNGVKYKDILVLLGDVESDQILLPEIFKTYDIPFFYAQEKSMKDHPLIVLIESLLKIKTNHYQLNDLLNLLKTELYTSKRLSLQDIYSFEIYSLQRNLRGKAKFTKEFEDLKAEKVRLTLIGPSSPLQILLGSQPQKGQAWVKKFQSFLETGQVKEKIEQLYFNAEASGHFEKSSEHLEVWKLLITVLEEFTAVFGLERLTLEQFLEIVEAGIKNAAYRLVPANVDVVQVKSYELVEPHTADYVFAIGLTQSNFPKNKQNTSLISDDERANLNQKLSEIESDSLKFIDEPSFINYKKNSFTALQLFNAANKQLVLSIPEIYANEQTDLSQFLQFIIDISAQKIDGKRQTIVDYKDSINLNDKHPINPDDNNLVYQNNTIKQIGNYDGLLANLGRIERLLMSTPESEETRLSRSFWISLFRIMTKNPDYQHVLSSVKTDQLEKRQLESSVIAALYPTDLNASVSSFENFYNCEYQYFINNTLHVKAFEKIDLDSRISGSYFHEVFEHLMRSEQAEATSFEAALTHSLLEVDSKYEDFFKRDATSRYTWTRLKDIIKQTSTMLKQTLENTGIQSLAFEQAFGFDQSGLKTYQVDLQNNKKLNLRGIIDRVDSIFETLGAVDYKSGDKKFELQSAYDGTSLQFLTYLDILRQNAKQFGTSQTIWGALYLHLQNPIIALKSVNQIDDISSELKNKMRYTGFFNSDLASHLKDNFDHLFNLGQFTKEGLPYKNNSNFYSESEISALMTHNETLYQEAGRKILSGKIEINPVVVKHYAKGCQFCQFKSICGFEADNHLPSGRKVNLKSKEEIRASLLTGGKENATTH</sequence>
<dbReference type="GO" id="GO:0004527">
    <property type="term" value="F:exonuclease activity"/>
    <property type="evidence" value="ECO:0007669"/>
    <property type="project" value="UniProtKB-KW"/>
</dbReference>
<reference evidence="13 14" key="2">
    <citation type="submission" date="2016-11" db="EMBL/GenBank/DDBJ databases">
        <authorList>
            <person name="Jaros S."/>
            <person name="Januszkiewicz K."/>
            <person name="Wedrychowicz H."/>
        </authorList>
    </citation>
    <scope>NUCLEOTIDE SEQUENCE [LARGE SCALE GENOMIC DNA]</scope>
    <source>
        <strain evidence="13 14">DSM 22330</strain>
    </source>
</reference>
<dbReference type="EMBL" id="FPKS01000010">
    <property type="protein sequence ID" value="SFZ75601.1"/>
    <property type="molecule type" value="Genomic_DNA"/>
</dbReference>
<evidence type="ECO:0000256" key="7">
    <source>
        <dbReference type="ARBA" id="ARBA00022840"/>
    </source>
</evidence>
<dbReference type="InterPro" id="IPR014141">
    <property type="entry name" value="DNA_helicase_suRexB"/>
</dbReference>
<dbReference type="SUPFAM" id="SSF52980">
    <property type="entry name" value="Restriction endonuclease-like"/>
    <property type="match status" value="1"/>
</dbReference>
<dbReference type="NCBIfam" id="TIGR02774">
    <property type="entry name" value="rexB_recomb"/>
    <property type="match status" value="1"/>
</dbReference>
<evidence type="ECO:0000259" key="10">
    <source>
        <dbReference type="Pfam" id="PF12705"/>
    </source>
</evidence>
<dbReference type="InterPro" id="IPR038726">
    <property type="entry name" value="PDDEXK_AddAB-type"/>
</dbReference>
<keyword evidence="1" id="KW-0540">Nuclease</keyword>
<keyword evidence="6" id="KW-0269">Exonuclease</keyword>
<dbReference type="GO" id="GO:0006310">
    <property type="term" value="P:DNA recombination"/>
    <property type="evidence" value="ECO:0007669"/>
    <property type="project" value="TreeGrafter"/>
</dbReference>
<dbReference type="Pfam" id="PF21445">
    <property type="entry name" value="ADDB_N"/>
    <property type="match status" value="1"/>
</dbReference>
<keyword evidence="3" id="KW-0227">DNA damage</keyword>
<evidence type="ECO:0000313" key="12">
    <source>
        <dbReference type="EMBL" id="PCS03268.1"/>
    </source>
</evidence>
<gene>
    <name evidence="12" type="ORF">RR45_GL000290</name>
    <name evidence="13" type="ORF">SAMN02746068_01651</name>
</gene>
<dbReference type="GO" id="GO:0003677">
    <property type="term" value="F:DNA binding"/>
    <property type="evidence" value="ECO:0007669"/>
    <property type="project" value="UniProtKB-KW"/>
</dbReference>
<dbReference type="Gene3D" id="3.40.50.300">
    <property type="entry name" value="P-loop containing nucleotide triphosphate hydrolases"/>
    <property type="match status" value="3"/>
</dbReference>
<evidence type="ECO:0000256" key="2">
    <source>
        <dbReference type="ARBA" id="ARBA00022741"/>
    </source>
</evidence>
<dbReference type="Gene3D" id="3.90.320.10">
    <property type="match status" value="1"/>
</dbReference>
<dbReference type="GO" id="GO:0006281">
    <property type="term" value="P:DNA repair"/>
    <property type="evidence" value="ECO:0007669"/>
    <property type="project" value="UniProtKB-KW"/>
</dbReference>
<dbReference type="PANTHER" id="PTHR30591:SF1">
    <property type="entry name" value="RECBCD ENZYME SUBUNIT RECC"/>
    <property type="match status" value="1"/>
</dbReference>
<keyword evidence="2" id="KW-0547">Nucleotide-binding</keyword>
<evidence type="ECO:0000256" key="8">
    <source>
        <dbReference type="ARBA" id="ARBA00023125"/>
    </source>
</evidence>
<feature type="domain" description="ATP-dependent helicase/deoxyribonuclease subunit B N-terminal" evidence="11">
    <location>
        <begin position="17"/>
        <end position="255"/>
    </location>
</feature>
<dbReference type="Pfam" id="PF12705">
    <property type="entry name" value="PDDEXK_1"/>
    <property type="match status" value="1"/>
</dbReference>
<evidence type="ECO:0000256" key="6">
    <source>
        <dbReference type="ARBA" id="ARBA00022839"/>
    </source>
</evidence>
<keyword evidence="7" id="KW-0067">ATP-binding</keyword>
<dbReference type="OrthoDB" id="9758506at2"/>
<organism evidence="13 14">
    <name type="scientific">Pseudolactococcus chungangensis CAU 28 = DSM 22330</name>
    <dbReference type="NCBI Taxonomy" id="1122154"/>
    <lineage>
        <taxon>Bacteria</taxon>
        <taxon>Bacillati</taxon>
        <taxon>Bacillota</taxon>
        <taxon>Bacilli</taxon>
        <taxon>Lactobacillales</taxon>
        <taxon>Streptococcaceae</taxon>
        <taxon>Pseudolactococcus</taxon>
    </lineage>
</organism>
<dbReference type="SUPFAM" id="SSF52540">
    <property type="entry name" value="P-loop containing nucleoside triphosphate hydrolases"/>
    <property type="match status" value="1"/>
</dbReference>
<keyword evidence="4" id="KW-0378">Hydrolase</keyword>
<dbReference type="AlphaFoldDB" id="A0A1K2HGF2"/>
<evidence type="ECO:0000256" key="9">
    <source>
        <dbReference type="ARBA" id="ARBA00023204"/>
    </source>
</evidence>
<keyword evidence="5 13" id="KW-0347">Helicase</keyword>
<dbReference type="GO" id="GO:0004386">
    <property type="term" value="F:helicase activity"/>
    <property type="evidence" value="ECO:0007669"/>
    <property type="project" value="UniProtKB-KW"/>
</dbReference>
<dbReference type="STRING" id="1122154.SAMN02746068_01651"/>
<feature type="domain" description="PD-(D/E)XK endonuclease-like" evidence="10">
    <location>
        <begin position="778"/>
        <end position="1102"/>
    </location>
</feature>
<dbReference type="GO" id="GO:0005524">
    <property type="term" value="F:ATP binding"/>
    <property type="evidence" value="ECO:0007669"/>
    <property type="project" value="UniProtKB-KW"/>
</dbReference>
<dbReference type="InterPro" id="IPR011604">
    <property type="entry name" value="PDDEXK-like_dom_sf"/>
</dbReference>
<evidence type="ECO:0000313" key="13">
    <source>
        <dbReference type="EMBL" id="SFZ75601.1"/>
    </source>
</evidence>
<name>A0A1K2HGF2_9LACT</name>
<dbReference type="InterPro" id="IPR011335">
    <property type="entry name" value="Restrct_endonuc-II-like"/>
</dbReference>
<dbReference type="InterPro" id="IPR049035">
    <property type="entry name" value="ADDB_N"/>
</dbReference>
<dbReference type="Proteomes" id="UP000218979">
    <property type="component" value="Unassembled WGS sequence"/>
</dbReference>
<evidence type="ECO:0000256" key="4">
    <source>
        <dbReference type="ARBA" id="ARBA00022801"/>
    </source>
</evidence>
<evidence type="ECO:0000259" key="11">
    <source>
        <dbReference type="Pfam" id="PF21445"/>
    </source>
</evidence>
<keyword evidence="15" id="KW-1185">Reference proteome</keyword>
<dbReference type="PANTHER" id="PTHR30591">
    <property type="entry name" value="RECBCD ENZYME SUBUNIT RECC"/>
    <property type="match status" value="1"/>
</dbReference>
<dbReference type="RefSeq" id="WP_072353632.1">
    <property type="nucleotide sequence ID" value="NZ_FPKS01000010.1"/>
</dbReference>
<evidence type="ECO:0000256" key="5">
    <source>
        <dbReference type="ARBA" id="ARBA00022806"/>
    </source>
</evidence>